<gene>
    <name evidence="1" type="ORF">P691DRAFT_808610</name>
</gene>
<evidence type="ECO:0000313" key="1">
    <source>
        <dbReference type="EMBL" id="KAF9454469.1"/>
    </source>
</evidence>
<reference evidence="1" key="1">
    <citation type="submission" date="2020-11" db="EMBL/GenBank/DDBJ databases">
        <authorList>
            <consortium name="DOE Joint Genome Institute"/>
            <person name="Ahrendt S."/>
            <person name="Riley R."/>
            <person name="Andreopoulos W."/>
            <person name="Labutti K."/>
            <person name="Pangilinan J."/>
            <person name="Ruiz-Duenas F.J."/>
            <person name="Barrasa J.M."/>
            <person name="Sanchez-Garcia M."/>
            <person name="Camarero S."/>
            <person name="Miyauchi S."/>
            <person name="Serrano A."/>
            <person name="Linde D."/>
            <person name="Babiker R."/>
            <person name="Drula E."/>
            <person name="Ayuso-Fernandez I."/>
            <person name="Pacheco R."/>
            <person name="Padilla G."/>
            <person name="Ferreira P."/>
            <person name="Barriuso J."/>
            <person name="Kellner H."/>
            <person name="Castanera R."/>
            <person name="Alfaro M."/>
            <person name="Ramirez L."/>
            <person name="Pisabarro A.G."/>
            <person name="Kuo A."/>
            <person name="Tritt A."/>
            <person name="Lipzen A."/>
            <person name="He G."/>
            <person name="Yan M."/>
            <person name="Ng V."/>
            <person name="Cullen D."/>
            <person name="Martin F."/>
            <person name="Rosso M.-N."/>
            <person name="Henrissat B."/>
            <person name="Hibbett D."/>
            <person name="Martinez A.T."/>
            <person name="Grigoriev I.V."/>
        </authorList>
    </citation>
    <scope>NUCLEOTIDE SEQUENCE</scope>
    <source>
        <strain evidence="1">MF-IS2</strain>
    </source>
</reference>
<dbReference type="Proteomes" id="UP000807342">
    <property type="component" value="Unassembled WGS sequence"/>
</dbReference>
<keyword evidence="2" id="KW-1185">Reference proteome</keyword>
<proteinExistence type="predicted"/>
<comment type="caution">
    <text evidence="1">The sequence shown here is derived from an EMBL/GenBank/DDBJ whole genome shotgun (WGS) entry which is preliminary data.</text>
</comment>
<dbReference type="EMBL" id="MU151054">
    <property type="protein sequence ID" value="KAF9454469.1"/>
    <property type="molecule type" value="Genomic_DNA"/>
</dbReference>
<dbReference type="AlphaFoldDB" id="A0A9P5XPQ1"/>
<accession>A0A9P5XPQ1</accession>
<evidence type="ECO:0000313" key="2">
    <source>
        <dbReference type="Proteomes" id="UP000807342"/>
    </source>
</evidence>
<organism evidence="1 2">
    <name type="scientific">Macrolepiota fuliginosa MF-IS2</name>
    <dbReference type="NCBI Taxonomy" id="1400762"/>
    <lineage>
        <taxon>Eukaryota</taxon>
        <taxon>Fungi</taxon>
        <taxon>Dikarya</taxon>
        <taxon>Basidiomycota</taxon>
        <taxon>Agaricomycotina</taxon>
        <taxon>Agaricomycetes</taxon>
        <taxon>Agaricomycetidae</taxon>
        <taxon>Agaricales</taxon>
        <taxon>Agaricineae</taxon>
        <taxon>Agaricaceae</taxon>
        <taxon>Macrolepiota</taxon>
    </lineage>
</organism>
<name>A0A9P5XPQ1_9AGAR</name>
<sequence length="111" mass="12492">MMPRLRSLLLKFRVDALRIRPHLCPKNYYCRQDDPRDGLGVWNRLGLRLGKCNSLERLRIEISPLSCCDLSPSTRSAFAYMIVGAVLNNGASPVGYGVEVDIRDSSDIPQL</sequence>
<protein>
    <submittedName>
        <fullName evidence="1">Uncharacterized protein</fullName>
    </submittedName>
</protein>